<accession>A0A073ISY6</accession>
<reference evidence="1 2" key="1">
    <citation type="submission" date="2014-04" db="EMBL/GenBank/DDBJ databases">
        <title>Draft Genome Sequence of Synergistes jonesii.</title>
        <authorList>
            <person name="Coil D.A."/>
            <person name="Eisen J.A."/>
            <person name="Holland-Moritz H.E."/>
        </authorList>
    </citation>
    <scope>NUCLEOTIDE SEQUENCE [LARGE SCALE GENOMIC DNA]</scope>
    <source>
        <strain evidence="1 2">78-1</strain>
    </source>
</reference>
<dbReference type="OrthoDB" id="2023587at2"/>
<dbReference type="AlphaFoldDB" id="A0A073ISY6"/>
<dbReference type="eggNOG" id="ENOG5033HFZ">
    <property type="taxonomic scope" value="Bacteria"/>
</dbReference>
<dbReference type="Proteomes" id="UP000027665">
    <property type="component" value="Unassembled WGS sequence"/>
</dbReference>
<evidence type="ECO:0000313" key="2">
    <source>
        <dbReference type="Proteomes" id="UP000027665"/>
    </source>
</evidence>
<dbReference type="RefSeq" id="WP_051682486.1">
    <property type="nucleotide sequence ID" value="NZ_JMKI01000002.1"/>
</dbReference>
<dbReference type="STRING" id="2754.EH55_01355"/>
<protein>
    <submittedName>
        <fullName evidence="1">Uncharacterized protein</fullName>
    </submittedName>
</protein>
<dbReference type="SUPFAM" id="SSF69349">
    <property type="entry name" value="Phage fibre proteins"/>
    <property type="match status" value="1"/>
</dbReference>
<dbReference type="EMBL" id="JMKI01000002">
    <property type="protein sequence ID" value="KEJ93453.1"/>
    <property type="molecule type" value="Genomic_DNA"/>
</dbReference>
<keyword evidence="2" id="KW-1185">Reference proteome</keyword>
<dbReference type="GeneID" id="90984745"/>
<sequence length="327" mass="35638">MTTPTRTAAMTAPTRDTHANWTANNPIVPEGVLCITKDRNYAGSTEYFIGDGVNVYNNLMKFGVSPDSINAVTSIVERFSYIYPMNRNGIYRGKNLGVTVRSVNDMEAFLTEHEVGAGRFKNLFLGDYFKIEDGTYNLNWTIAGFDTRYLYGDTPMAAHHLVMLPKGALGTAPMNGTNTTAGGYAGSQMWTTTIPDRVSRLDSVLGTHLLTDRRWLSNAVDTNAVAAGLPTMMGAASAYDVYDVRATLLSEVELFGTKIFGSSGADVLDANQRLPLFNFINFRQVVNGTWLRDVVSTTRFARCTGYGLSAHGSAESASNLCLQILLG</sequence>
<gene>
    <name evidence="1" type="ORF">EH55_01355</name>
</gene>
<evidence type="ECO:0000313" key="1">
    <source>
        <dbReference type="EMBL" id="KEJ93453.1"/>
    </source>
</evidence>
<name>A0A073ISY6_9BACT</name>
<proteinExistence type="predicted"/>
<comment type="caution">
    <text evidence="1">The sequence shown here is derived from an EMBL/GenBank/DDBJ whole genome shotgun (WGS) entry which is preliminary data.</text>
</comment>
<organism evidence="1 2">
    <name type="scientific">Synergistes jonesii</name>
    <dbReference type="NCBI Taxonomy" id="2754"/>
    <lineage>
        <taxon>Bacteria</taxon>
        <taxon>Thermotogati</taxon>
        <taxon>Synergistota</taxon>
        <taxon>Synergistia</taxon>
        <taxon>Synergistales</taxon>
        <taxon>Synergistaceae</taxon>
        <taxon>Synergistes</taxon>
    </lineage>
</organism>